<reference evidence="2 3" key="1">
    <citation type="submission" date="2018-08" db="EMBL/GenBank/DDBJ databases">
        <title>Mucilaginibacter sp. MYSH2.</title>
        <authorList>
            <person name="Seo T."/>
        </authorList>
    </citation>
    <scope>NUCLEOTIDE SEQUENCE [LARGE SCALE GENOMIC DNA]</scope>
    <source>
        <strain evidence="2 3">MYSH2</strain>
    </source>
</reference>
<proteinExistence type="predicted"/>
<gene>
    <name evidence="2" type="ORF">D0C36_06990</name>
</gene>
<accession>A0A372P0L2</accession>
<feature type="chain" id="PRO_5016895223" description="Lipocalin-like domain-containing protein" evidence="1">
    <location>
        <begin position="21"/>
        <end position="139"/>
    </location>
</feature>
<comment type="caution">
    <text evidence="2">The sequence shown here is derived from an EMBL/GenBank/DDBJ whole genome shotgun (WGS) entry which is preliminary data.</text>
</comment>
<evidence type="ECO:0000313" key="2">
    <source>
        <dbReference type="EMBL" id="RFZ95267.1"/>
    </source>
</evidence>
<evidence type="ECO:0008006" key="4">
    <source>
        <dbReference type="Google" id="ProtNLM"/>
    </source>
</evidence>
<organism evidence="2 3">
    <name type="scientific">Mucilaginibacter conchicola</name>
    <dbReference type="NCBI Taxonomy" id="2303333"/>
    <lineage>
        <taxon>Bacteria</taxon>
        <taxon>Pseudomonadati</taxon>
        <taxon>Bacteroidota</taxon>
        <taxon>Sphingobacteriia</taxon>
        <taxon>Sphingobacteriales</taxon>
        <taxon>Sphingobacteriaceae</taxon>
        <taxon>Mucilaginibacter</taxon>
    </lineage>
</organism>
<dbReference type="RefSeq" id="WP_117390829.1">
    <property type="nucleotide sequence ID" value="NZ_QWDC01000001.1"/>
</dbReference>
<dbReference type="PROSITE" id="PS51257">
    <property type="entry name" value="PROKAR_LIPOPROTEIN"/>
    <property type="match status" value="1"/>
</dbReference>
<dbReference type="Proteomes" id="UP000264217">
    <property type="component" value="Unassembled WGS sequence"/>
</dbReference>
<dbReference type="EMBL" id="QWDC01000001">
    <property type="protein sequence ID" value="RFZ95267.1"/>
    <property type="molecule type" value="Genomic_DNA"/>
</dbReference>
<evidence type="ECO:0000313" key="3">
    <source>
        <dbReference type="Proteomes" id="UP000264217"/>
    </source>
</evidence>
<evidence type="ECO:0000256" key="1">
    <source>
        <dbReference type="SAM" id="SignalP"/>
    </source>
</evidence>
<protein>
    <recommendedName>
        <fullName evidence="4">Lipocalin-like domain-containing protein</fullName>
    </recommendedName>
</protein>
<keyword evidence="3" id="KW-1185">Reference proteome</keyword>
<name>A0A372P0L2_9SPHI</name>
<sequence>MKSKALLLILFISTALFSCKKDKADSVSTVRKEIVGKWQIQSLTYVGYDASGKEVERETQNGDDSNTIEFLIDNTVRTSSSDGSSPYAISEVNGKAQVQYQNQTYNVKITSGTMVWTVEQTGENQAYAKIVLTIQFKKV</sequence>
<dbReference type="AlphaFoldDB" id="A0A372P0L2"/>
<dbReference type="OrthoDB" id="955522at2"/>
<feature type="signal peptide" evidence="1">
    <location>
        <begin position="1"/>
        <end position="20"/>
    </location>
</feature>
<keyword evidence="1" id="KW-0732">Signal</keyword>